<dbReference type="SMART" id="SM00752">
    <property type="entry name" value="HTTM"/>
    <property type="match status" value="1"/>
</dbReference>
<evidence type="ECO:0000259" key="6">
    <source>
        <dbReference type="SMART" id="SM00752"/>
    </source>
</evidence>
<dbReference type="Proteomes" id="UP001596978">
    <property type="component" value="Unassembled WGS sequence"/>
</dbReference>
<evidence type="ECO:0000256" key="3">
    <source>
        <dbReference type="ARBA" id="ARBA00022989"/>
    </source>
</evidence>
<feature type="transmembrane region" description="Helical" evidence="5">
    <location>
        <begin position="158"/>
        <end position="176"/>
    </location>
</feature>
<keyword evidence="3 5" id="KW-1133">Transmembrane helix</keyword>
<organism evidence="7 8">
    <name type="scientific">Sungkyunkwania multivorans</name>
    <dbReference type="NCBI Taxonomy" id="1173618"/>
    <lineage>
        <taxon>Bacteria</taxon>
        <taxon>Pseudomonadati</taxon>
        <taxon>Bacteroidota</taxon>
        <taxon>Flavobacteriia</taxon>
        <taxon>Flavobacteriales</taxon>
        <taxon>Flavobacteriaceae</taxon>
        <taxon>Sungkyunkwania</taxon>
    </lineage>
</organism>
<protein>
    <recommendedName>
        <fullName evidence="6">HTTM-like domain-containing protein</fullName>
    </recommendedName>
</protein>
<dbReference type="RefSeq" id="WP_386409559.1">
    <property type="nucleotide sequence ID" value="NZ_JBHTJH010000017.1"/>
</dbReference>
<name>A0ABW3D3V3_9FLAO</name>
<accession>A0ABW3D3V3</accession>
<evidence type="ECO:0000256" key="4">
    <source>
        <dbReference type="ARBA" id="ARBA00023136"/>
    </source>
</evidence>
<keyword evidence="4 5" id="KW-0472">Membrane</keyword>
<gene>
    <name evidence="7" type="ORF">ACFQ1M_14780</name>
</gene>
<proteinExistence type="predicted"/>
<dbReference type="InterPro" id="IPR052964">
    <property type="entry name" value="Sporulation_signal_mat"/>
</dbReference>
<comment type="subcellular location">
    <subcellularLocation>
        <location evidence="1">Endomembrane system</location>
        <topology evidence="1">Multi-pass membrane protein</topology>
    </subcellularLocation>
</comment>
<feature type="transmembrane region" description="Helical" evidence="5">
    <location>
        <begin position="242"/>
        <end position="260"/>
    </location>
</feature>
<dbReference type="EMBL" id="JBHTJH010000017">
    <property type="protein sequence ID" value="MFD0863478.1"/>
    <property type="molecule type" value="Genomic_DNA"/>
</dbReference>
<sequence>MKLLNLESENKFAIYLSIFRVFIAFHLLKKIFLQWDYLPILYSNKSFIAHSDTTNFFSFVFENDWLRDNYTIFLGLYVFIVIIYAFGIGKNVVALALYLLYKINTDLNGYAANGGDNLLEFIMLYMIFADSFKYLTINKVSKVKNPSLEKIKNVFSNLAGYSIIIHLCIAYFVSGINKAHADVWFNGVATYYTFSLESYQGTSFNKSLALNGYFVTISTYATILIELYFPVLVWFRKLRNIMLVLMGGIHVGIYIFMAIYDFEILFLSTYGFFFSNDEWKSFLRRILSKVKPALDKLRIPYPQALILE</sequence>
<feature type="transmembrane region" description="Helical" evidence="5">
    <location>
        <begin position="213"/>
        <end position="235"/>
    </location>
</feature>
<evidence type="ECO:0000256" key="2">
    <source>
        <dbReference type="ARBA" id="ARBA00022692"/>
    </source>
</evidence>
<keyword evidence="2 5" id="KW-0812">Transmembrane</keyword>
<dbReference type="InterPro" id="IPR011020">
    <property type="entry name" value="HTTM-like"/>
</dbReference>
<reference evidence="8" key="1">
    <citation type="journal article" date="2019" name="Int. J. Syst. Evol. Microbiol.">
        <title>The Global Catalogue of Microorganisms (GCM) 10K type strain sequencing project: providing services to taxonomists for standard genome sequencing and annotation.</title>
        <authorList>
            <consortium name="The Broad Institute Genomics Platform"/>
            <consortium name="The Broad Institute Genome Sequencing Center for Infectious Disease"/>
            <person name="Wu L."/>
            <person name="Ma J."/>
        </authorList>
    </citation>
    <scope>NUCLEOTIDE SEQUENCE [LARGE SCALE GENOMIC DNA]</scope>
    <source>
        <strain evidence="8">CCUG 62952</strain>
    </source>
</reference>
<dbReference type="PANTHER" id="PTHR39535:SF2">
    <property type="entry name" value="HTTM DOMAIN-CONTAINING PROTEIN"/>
    <property type="match status" value="1"/>
</dbReference>
<comment type="caution">
    <text evidence="7">The sequence shown here is derived from an EMBL/GenBank/DDBJ whole genome shotgun (WGS) entry which is preliminary data.</text>
</comment>
<keyword evidence="8" id="KW-1185">Reference proteome</keyword>
<evidence type="ECO:0000313" key="8">
    <source>
        <dbReference type="Proteomes" id="UP001596978"/>
    </source>
</evidence>
<feature type="domain" description="HTTM-like" evidence="6">
    <location>
        <begin position="8"/>
        <end position="278"/>
    </location>
</feature>
<dbReference type="PANTHER" id="PTHR39535">
    <property type="entry name" value="SPORULATION-DELAYING PROTEIN SDPB"/>
    <property type="match status" value="1"/>
</dbReference>
<evidence type="ECO:0000256" key="5">
    <source>
        <dbReference type="SAM" id="Phobius"/>
    </source>
</evidence>
<feature type="transmembrane region" description="Helical" evidence="5">
    <location>
        <begin position="12"/>
        <end position="28"/>
    </location>
</feature>
<evidence type="ECO:0000256" key="1">
    <source>
        <dbReference type="ARBA" id="ARBA00004127"/>
    </source>
</evidence>
<evidence type="ECO:0000313" key="7">
    <source>
        <dbReference type="EMBL" id="MFD0863478.1"/>
    </source>
</evidence>
<feature type="transmembrane region" description="Helical" evidence="5">
    <location>
        <begin position="76"/>
        <end position="101"/>
    </location>
</feature>